<dbReference type="eggNOG" id="COG1196">
    <property type="taxonomic scope" value="Bacteria"/>
</dbReference>
<geneLocation type="plasmid" evidence="6 7">
    <name>pTHECO01</name>
</geneLocation>
<proteinExistence type="inferred from homology"/>
<keyword evidence="4" id="KW-0175">Coiled coil</keyword>
<feature type="domain" description="Rad50/SbcC-type AAA" evidence="5">
    <location>
        <begin position="7"/>
        <end position="237"/>
    </location>
</feature>
<name>L0EL30_THECK</name>
<evidence type="ECO:0000313" key="6">
    <source>
        <dbReference type="EMBL" id="AGA59995.1"/>
    </source>
</evidence>
<evidence type="ECO:0000256" key="1">
    <source>
        <dbReference type="ARBA" id="ARBA00006930"/>
    </source>
</evidence>
<dbReference type="PANTHER" id="PTHR32114">
    <property type="entry name" value="ABC TRANSPORTER ABCH.3"/>
    <property type="match status" value="1"/>
</dbReference>
<evidence type="ECO:0000256" key="3">
    <source>
        <dbReference type="ARBA" id="ARBA00013368"/>
    </source>
</evidence>
<dbReference type="RefSeq" id="WP_015256709.1">
    <property type="nucleotide sequence ID" value="NC_019898.1"/>
</dbReference>
<dbReference type="PANTHER" id="PTHR32114:SF2">
    <property type="entry name" value="ABC TRANSPORTER ABCH.3"/>
    <property type="match status" value="1"/>
</dbReference>
<dbReference type="Gene3D" id="3.40.50.300">
    <property type="entry name" value="P-loop containing nucleotide triphosphate hydrolases"/>
    <property type="match status" value="1"/>
</dbReference>
<evidence type="ECO:0000256" key="4">
    <source>
        <dbReference type="SAM" id="Coils"/>
    </source>
</evidence>
<feature type="coiled-coil region" evidence="4">
    <location>
        <begin position="183"/>
        <end position="269"/>
    </location>
</feature>
<comment type="subunit">
    <text evidence="2">Heterodimer of SbcC and SbcD.</text>
</comment>
<dbReference type="AlphaFoldDB" id="L0EL30"/>
<gene>
    <name evidence="6" type="ordered locus">Theco_3991</name>
</gene>
<dbReference type="GO" id="GO:0016887">
    <property type="term" value="F:ATP hydrolysis activity"/>
    <property type="evidence" value="ECO:0007669"/>
    <property type="project" value="InterPro"/>
</dbReference>
<dbReference type="GO" id="GO:0006302">
    <property type="term" value="P:double-strand break repair"/>
    <property type="evidence" value="ECO:0007669"/>
    <property type="project" value="InterPro"/>
</dbReference>
<dbReference type="Proteomes" id="UP000010795">
    <property type="component" value="Plasmid pTHECO01"/>
</dbReference>
<protein>
    <recommendedName>
        <fullName evidence="3">Nuclease SbcCD subunit C</fullName>
    </recommendedName>
</protein>
<dbReference type="InterPro" id="IPR027417">
    <property type="entry name" value="P-loop_NTPase"/>
</dbReference>
<keyword evidence="6" id="KW-0614">Plasmid</keyword>
<dbReference type="SUPFAM" id="SSF75712">
    <property type="entry name" value="Rad50 coiled-coil Zn hook"/>
    <property type="match status" value="1"/>
</dbReference>
<sequence length="515" mass="58767">MKIVYAEISGFKLHKNKRSFDFGQINHISGGNGKGKTTIAEAITWCFYGCDLAGNTKGVFDRLKNPSTKETKVVVGVELSKDGVSTRFNFCRIRKGKTTELFINGHEAKQVDFDALLGRMELFLSIFVPGYFGNMAALEPTKARNMLVAMMPELDHAEVIAKLNEDDQARIEKIDMINPESTLRNLRSEIKELETSLENIQGKIEYLRINSMLDIPMKVFEDDERKLQTLKKQLSDLMEGGSQPFQHNLQPLQEKKAQLRARYDERKAEFMRIKSLPLPQVGDKCPECGHEFSADEAVAELDKRRAKLVAIQQECEALKEEGHALNEEIMRLSNENTNFIAEFYKEKGKKMQALQAEIEKLQSLQAERKSKLKMAEDLSLQYKICDETVAERDEKLADMQAVRNFMLQYAETQVEFVNSFLNKAEIRLFKYAQTTGEMTLDFTILYNGTEYKSLSTSEKIRCSIELAGLLNRVKGISYPVYIDNAESVEEFDEPQTQYFVATVVKRAPLKTEIVA</sequence>
<keyword evidence="7" id="KW-1185">Reference proteome</keyword>
<dbReference type="InterPro" id="IPR038729">
    <property type="entry name" value="Rad50/SbcC_AAA"/>
</dbReference>
<dbReference type="EMBL" id="CP003256">
    <property type="protein sequence ID" value="AGA59995.1"/>
    <property type="molecule type" value="Genomic_DNA"/>
</dbReference>
<evidence type="ECO:0000259" key="5">
    <source>
        <dbReference type="Pfam" id="PF13476"/>
    </source>
</evidence>
<dbReference type="HOGENOM" id="CLU_487211_0_0_9"/>
<evidence type="ECO:0000313" key="7">
    <source>
        <dbReference type="Proteomes" id="UP000010795"/>
    </source>
</evidence>
<accession>L0EL30</accession>
<organism evidence="6 7">
    <name type="scientific">Thermobacillus composti (strain DSM 18247 / JCM 13945 / KWC4)</name>
    <dbReference type="NCBI Taxonomy" id="717605"/>
    <lineage>
        <taxon>Bacteria</taxon>
        <taxon>Bacillati</taxon>
        <taxon>Bacillota</taxon>
        <taxon>Bacilli</taxon>
        <taxon>Bacillales</taxon>
        <taxon>Paenibacillaceae</taxon>
        <taxon>Thermobacillus</taxon>
    </lineage>
</organism>
<dbReference type="SUPFAM" id="SSF52540">
    <property type="entry name" value="P-loop containing nucleoside triphosphate hydrolases"/>
    <property type="match status" value="1"/>
</dbReference>
<evidence type="ECO:0000256" key="2">
    <source>
        <dbReference type="ARBA" id="ARBA00011322"/>
    </source>
</evidence>
<comment type="similarity">
    <text evidence="1">Belongs to the SMC family. SbcC subfamily.</text>
</comment>
<feature type="coiled-coil region" evidence="4">
    <location>
        <begin position="294"/>
        <end position="381"/>
    </location>
</feature>
<reference evidence="7" key="1">
    <citation type="submission" date="2012-01" db="EMBL/GenBank/DDBJ databases">
        <title>Complete sequence of plasmid of Thermobacillus composti KWC4.</title>
        <authorList>
            <person name="Lucas S."/>
            <person name="Han J."/>
            <person name="Lapidus A."/>
            <person name="Cheng J.-F."/>
            <person name="Goodwin L."/>
            <person name="Pitluck S."/>
            <person name="Peters L."/>
            <person name="Ovchinnikova G."/>
            <person name="Teshima H."/>
            <person name="Detter J.C."/>
            <person name="Han C."/>
            <person name="Tapia R."/>
            <person name="Land M."/>
            <person name="Hauser L."/>
            <person name="Kyrpides N."/>
            <person name="Ivanova N."/>
            <person name="Pagani I."/>
            <person name="Anderson I."/>
            <person name="Woyke T."/>
        </authorList>
    </citation>
    <scope>NUCLEOTIDE SEQUENCE [LARGE SCALE GENOMIC DNA]</scope>
    <source>
        <strain evidence="7">DSM 18247 / JCM 13945 / KWC4</strain>
        <plasmid evidence="7">Plasmid pTHECO01</plasmid>
    </source>
</reference>
<dbReference type="Pfam" id="PF13476">
    <property type="entry name" value="AAA_23"/>
    <property type="match status" value="1"/>
</dbReference>
<dbReference type="KEGG" id="tco:Theco_3991"/>
<dbReference type="OrthoDB" id="1698838at2"/>